<dbReference type="InterPro" id="IPR029039">
    <property type="entry name" value="Flavoprotein-like_sf"/>
</dbReference>
<keyword evidence="5" id="KW-1185">Reference proteome</keyword>
<evidence type="ECO:0000256" key="2">
    <source>
        <dbReference type="ARBA" id="ARBA00022643"/>
    </source>
</evidence>
<dbReference type="PANTHER" id="PTHR43278">
    <property type="entry name" value="NAD(P)H-DEPENDENT FMN-CONTAINING OXIDOREDUCTASE YWQN-RELATED"/>
    <property type="match status" value="1"/>
</dbReference>
<protein>
    <submittedName>
        <fullName evidence="4">NADPH-dependent FMN reductase</fullName>
    </submittedName>
</protein>
<gene>
    <name evidence="4" type="ORF">EDD73_10435</name>
</gene>
<reference evidence="4 5" key="1">
    <citation type="submission" date="2019-03" db="EMBL/GenBank/DDBJ databases">
        <title>Genomic Encyclopedia of Type Strains, Phase IV (KMG-IV): sequencing the most valuable type-strain genomes for metagenomic binning, comparative biology and taxonomic classification.</title>
        <authorList>
            <person name="Goeker M."/>
        </authorList>
    </citation>
    <scope>NUCLEOTIDE SEQUENCE [LARGE SCALE GENOMIC DNA]</scope>
    <source>
        <strain evidence="4 5">DSM 11170</strain>
    </source>
</reference>
<dbReference type="GO" id="GO:0016491">
    <property type="term" value="F:oxidoreductase activity"/>
    <property type="evidence" value="ECO:0007669"/>
    <property type="project" value="InterPro"/>
</dbReference>
<dbReference type="InterPro" id="IPR005025">
    <property type="entry name" value="FMN_Rdtase-like_dom"/>
</dbReference>
<dbReference type="InterPro" id="IPR051796">
    <property type="entry name" value="ISF_SsuE-like"/>
</dbReference>
<accession>A0A4R2RX96</accession>
<keyword evidence="1" id="KW-0285">Flavoprotein</keyword>
<keyword evidence="2" id="KW-0288">FMN</keyword>
<organism evidence="4 5">
    <name type="scientific">Heliophilum fasciatum</name>
    <dbReference type="NCBI Taxonomy" id="35700"/>
    <lineage>
        <taxon>Bacteria</taxon>
        <taxon>Bacillati</taxon>
        <taxon>Bacillota</taxon>
        <taxon>Clostridia</taxon>
        <taxon>Eubacteriales</taxon>
        <taxon>Heliobacteriaceae</taxon>
        <taxon>Heliophilum</taxon>
    </lineage>
</organism>
<dbReference type="SUPFAM" id="SSF52218">
    <property type="entry name" value="Flavoproteins"/>
    <property type="match status" value="1"/>
</dbReference>
<dbReference type="Gene3D" id="3.40.50.360">
    <property type="match status" value="1"/>
</dbReference>
<proteinExistence type="predicted"/>
<dbReference type="Pfam" id="PF03358">
    <property type="entry name" value="FMN_red"/>
    <property type="match status" value="1"/>
</dbReference>
<dbReference type="Proteomes" id="UP000294813">
    <property type="component" value="Unassembled WGS sequence"/>
</dbReference>
<dbReference type="EMBL" id="SLXT01000004">
    <property type="protein sequence ID" value="TCP68133.1"/>
    <property type="molecule type" value="Genomic_DNA"/>
</dbReference>
<comment type="caution">
    <text evidence="4">The sequence shown here is derived from an EMBL/GenBank/DDBJ whole genome shotgun (WGS) entry which is preliminary data.</text>
</comment>
<evidence type="ECO:0000256" key="1">
    <source>
        <dbReference type="ARBA" id="ARBA00022630"/>
    </source>
</evidence>
<feature type="domain" description="NADPH-dependent FMN reductase-like" evidence="3">
    <location>
        <begin position="32"/>
        <end position="164"/>
    </location>
</feature>
<dbReference type="PANTHER" id="PTHR43278:SF2">
    <property type="entry name" value="IRON-SULFUR FLAVOPROTEIN"/>
    <property type="match status" value="1"/>
</dbReference>
<dbReference type="AlphaFoldDB" id="A0A4R2RX96"/>
<name>A0A4R2RX96_9FIRM</name>
<evidence type="ECO:0000313" key="5">
    <source>
        <dbReference type="Proteomes" id="UP000294813"/>
    </source>
</evidence>
<evidence type="ECO:0000259" key="3">
    <source>
        <dbReference type="Pfam" id="PF03358"/>
    </source>
</evidence>
<evidence type="ECO:0000313" key="4">
    <source>
        <dbReference type="EMBL" id="TCP68133.1"/>
    </source>
</evidence>
<sequence length="229" mass="26132">MPSDRGRQENDRGERTFKEVGNQKFIDWGVKMKYLILMGSPRKNGNTQALLTPLMEELAESGAEVDMIWLHDKQINPCIACRSCQKDWSFFGCIHGDDMQEIFDQTLASDCIILATPIYSWFCTPPMKALLDRWVYGMNKYYGDEIGPSLWAGKRCAIVTTCGYRPEKGADLFEEGIIRYCKHSKLTYVGMLAARHASYKTEFLTEEKIQQARDFGRQLVARSKEGGKA</sequence>